<dbReference type="STRING" id="1792845.BC343_13555"/>
<dbReference type="InterPro" id="IPR016181">
    <property type="entry name" value="Acyl_CoA_acyltransferase"/>
</dbReference>
<dbReference type="AlphaFoldDB" id="A0A1S9PA01"/>
<dbReference type="SUPFAM" id="SSF55729">
    <property type="entry name" value="Acyl-CoA N-acyltransferases (Nat)"/>
    <property type="match status" value="1"/>
</dbReference>
<organism evidence="2 3">
    <name type="scientific">Mucilaginibacter pedocola</name>
    <dbReference type="NCBI Taxonomy" id="1792845"/>
    <lineage>
        <taxon>Bacteria</taxon>
        <taxon>Pseudomonadati</taxon>
        <taxon>Bacteroidota</taxon>
        <taxon>Sphingobacteriia</taxon>
        <taxon>Sphingobacteriales</taxon>
        <taxon>Sphingobacteriaceae</taxon>
        <taxon>Mucilaginibacter</taxon>
    </lineage>
</organism>
<dbReference type="Pfam" id="PF00583">
    <property type="entry name" value="Acetyltransf_1"/>
    <property type="match status" value="1"/>
</dbReference>
<keyword evidence="2" id="KW-0808">Transferase</keyword>
<accession>A0A1S9PA01</accession>
<dbReference type="EMBL" id="MBTF01000035">
    <property type="protein sequence ID" value="OOQ57804.1"/>
    <property type="molecule type" value="Genomic_DNA"/>
</dbReference>
<protein>
    <submittedName>
        <fullName evidence="2">GCN5 family acetyltransferase</fullName>
    </submittedName>
</protein>
<gene>
    <name evidence="2" type="ORF">BC343_13555</name>
</gene>
<dbReference type="Proteomes" id="UP000189739">
    <property type="component" value="Unassembled WGS sequence"/>
</dbReference>
<dbReference type="OrthoDB" id="9796381at2"/>
<name>A0A1S9PA01_9SPHI</name>
<proteinExistence type="predicted"/>
<sequence length="173" mass="19318">MNYEFQQAKPGDLEAIWEIMLFAISKRKAEGSGQWQDGYPNPAVIENDIKQRTGFVLLKDGTIAAYASIAKNQEPAYERIQGKWLTSGDFLVVHRIAVSSEHGGRGIAGQIMGFAESMALRQGIHSIKADTNYDNAAMLKTFDKRVYKYCGEVSIRGQSRMAFEKQLAYTQGN</sequence>
<keyword evidence="3" id="KW-1185">Reference proteome</keyword>
<dbReference type="PROSITE" id="PS51186">
    <property type="entry name" value="GNAT"/>
    <property type="match status" value="1"/>
</dbReference>
<evidence type="ECO:0000313" key="3">
    <source>
        <dbReference type="Proteomes" id="UP000189739"/>
    </source>
</evidence>
<dbReference type="Gene3D" id="3.40.630.30">
    <property type="match status" value="1"/>
</dbReference>
<reference evidence="2 3" key="1">
    <citation type="submission" date="2016-07" db="EMBL/GenBank/DDBJ databases">
        <title>Genomic analysis of zinc-resistant bacterium Mucilaginibacter pedocola TBZ30.</title>
        <authorList>
            <person name="Huang J."/>
            <person name="Tang J."/>
        </authorList>
    </citation>
    <scope>NUCLEOTIDE SEQUENCE [LARGE SCALE GENOMIC DNA]</scope>
    <source>
        <strain evidence="2 3">TBZ30</strain>
    </source>
</reference>
<dbReference type="GO" id="GO:0016747">
    <property type="term" value="F:acyltransferase activity, transferring groups other than amino-acyl groups"/>
    <property type="evidence" value="ECO:0007669"/>
    <property type="project" value="InterPro"/>
</dbReference>
<evidence type="ECO:0000259" key="1">
    <source>
        <dbReference type="PROSITE" id="PS51186"/>
    </source>
</evidence>
<evidence type="ECO:0000313" key="2">
    <source>
        <dbReference type="EMBL" id="OOQ57804.1"/>
    </source>
</evidence>
<dbReference type="RefSeq" id="WP_078350408.1">
    <property type="nucleotide sequence ID" value="NZ_MBTF01000035.1"/>
</dbReference>
<comment type="caution">
    <text evidence="2">The sequence shown here is derived from an EMBL/GenBank/DDBJ whole genome shotgun (WGS) entry which is preliminary data.</text>
</comment>
<feature type="domain" description="N-acetyltransferase" evidence="1">
    <location>
        <begin position="3"/>
        <end position="170"/>
    </location>
</feature>
<dbReference type="InterPro" id="IPR000182">
    <property type="entry name" value="GNAT_dom"/>
</dbReference>
<dbReference type="CDD" id="cd04301">
    <property type="entry name" value="NAT_SF"/>
    <property type="match status" value="1"/>
</dbReference>